<evidence type="ECO:0000256" key="2">
    <source>
        <dbReference type="ARBA" id="ARBA00023015"/>
    </source>
</evidence>
<dbReference type="InterPro" id="IPR007627">
    <property type="entry name" value="RNA_pol_sigma70_r2"/>
</dbReference>
<evidence type="ECO:0008006" key="10">
    <source>
        <dbReference type="Google" id="ProtNLM"/>
    </source>
</evidence>
<dbReference type="Gene3D" id="1.10.10.10">
    <property type="entry name" value="Winged helix-like DNA-binding domain superfamily/Winged helix DNA-binding domain"/>
    <property type="match status" value="1"/>
</dbReference>
<dbReference type="GO" id="GO:0003677">
    <property type="term" value="F:DNA binding"/>
    <property type="evidence" value="ECO:0007669"/>
    <property type="project" value="UniProtKB-KW"/>
</dbReference>
<dbReference type="GO" id="GO:0016987">
    <property type="term" value="F:sigma factor activity"/>
    <property type="evidence" value="ECO:0007669"/>
    <property type="project" value="UniProtKB-KW"/>
</dbReference>
<gene>
    <name evidence="8" type="ORF">ASJ35_16190</name>
</gene>
<feature type="domain" description="RNA polymerase sigma factor 70 region 4 type 2" evidence="7">
    <location>
        <begin position="128"/>
        <end position="170"/>
    </location>
</feature>
<feature type="domain" description="RNA polymerase sigma-70 region 2" evidence="6">
    <location>
        <begin position="21"/>
        <end position="89"/>
    </location>
</feature>
<dbReference type="AlphaFoldDB" id="A0A0W7TMF2"/>
<evidence type="ECO:0000256" key="4">
    <source>
        <dbReference type="ARBA" id="ARBA00023125"/>
    </source>
</evidence>
<dbReference type="InterPro" id="IPR013324">
    <property type="entry name" value="RNA_pol_sigma_r3/r4-like"/>
</dbReference>
<comment type="similarity">
    <text evidence="1">Belongs to the sigma-70 factor family. ECF subfamily.</text>
</comment>
<keyword evidence="2" id="KW-0805">Transcription regulation</keyword>
<keyword evidence="4" id="KW-0238">DNA-binding</keyword>
<evidence type="ECO:0000313" key="8">
    <source>
        <dbReference type="EMBL" id="KUE74990.1"/>
    </source>
</evidence>
<evidence type="ECO:0000259" key="6">
    <source>
        <dbReference type="Pfam" id="PF04542"/>
    </source>
</evidence>
<organism evidence="8 9">
    <name type="scientific">Ruthenibacterium lactatiformans</name>
    <dbReference type="NCBI Taxonomy" id="1550024"/>
    <lineage>
        <taxon>Bacteria</taxon>
        <taxon>Bacillati</taxon>
        <taxon>Bacillota</taxon>
        <taxon>Clostridia</taxon>
        <taxon>Eubacteriales</taxon>
        <taxon>Oscillospiraceae</taxon>
        <taxon>Ruthenibacterium</taxon>
    </lineage>
</organism>
<accession>A0A0W7TMF2</accession>
<dbReference type="Pfam" id="PF08281">
    <property type="entry name" value="Sigma70_r4_2"/>
    <property type="match status" value="1"/>
</dbReference>
<dbReference type="NCBIfam" id="TIGR02937">
    <property type="entry name" value="sigma70-ECF"/>
    <property type="match status" value="1"/>
</dbReference>
<dbReference type="InterPro" id="IPR013325">
    <property type="entry name" value="RNA_pol_sigma_r2"/>
</dbReference>
<dbReference type="RefSeq" id="WP_058723772.1">
    <property type="nucleotide sequence ID" value="NZ_JBBNKJ010000067.1"/>
</dbReference>
<evidence type="ECO:0000256" key="3">
    <source>
        <dbReference type="ARBA" id="ARBA00023082"/>
    </source>
</evidence>
<dbReference type="PANTHER" id="PTHR43133">
    <property type="entry name" value="RNA POLYMERASE ECF-TYPE SIGMA FACTO"/>
    <property type="match status" value="1"/>
</dbReference>
<dbReference type="Pfam" id="PF04542">
    <property type="entry name" value="Sigma70_r2"/>
    <property type="match status" value="1"/>
</dbReference>
<dbReference type="InterPro" id="IPR036388">
    <property type="entry name" value="WH-like_DNA-bd_sf"/>
</dbReference>
<dbReference type="GO" id="GO:0006352">
    <property type="term" value="P:DNA-templated transcription initiation"/>
    <property type="evidence" value="ECO:0007669"/>
    <property type="project" value="InterPro"/>
</dbReference>
<dbReference type="InterPro" id="IPR013249">
    <property type="entry name" value="RNA_pol_sigma70_r4_t2"/>
</dbReference>
<comment type="caution">
    <text evidence="8">The sequence shown here is derived from an EMBL/GenBank/DDBJ whole genome shotgun (WGS) entry which is preliminary data.</text>
</comment>
<dbReference type="SUPFAM" id="SSF88946">
    <property type="entry name" value="Sigma2 domain of RNA polymerase sigma factors"/>
    <property type="match status" value="1"/>
</dbReference>
<keyword evidence="5" id="KW-0804">Transcription</keyword>
<dbReference type="Proteomes" id="UP000053433">
    <property type="component" value="Unassembled WGS sequence"/>
</dbReference>
<keyword evidence="3" id="KW-0731">Sigma factor</keyword>
<evidence type="ECO:0000256" key="5">
    <source>
        <dbReference type="ARBA" id="ARBA00023163"/>
    </source>
</evidence>
<dbReference type="SUPFAM" id="SSF88659">
    <property type="entry name" value="Sigma3 and sigma4 domains of RNA polymerase sigma factors"/>
    <property type="match status" value="1"/>
</dbReference>
<reference evidence="8 9" key="1">
    <citation type="submission" date="2015-10" db="EMBL/GenBank/DDBJ databases">
        <title>A novel member of the family Ruminococcaceae isolated from human faeces.</title>
        <authorList>
            <person name="Shkoporov A.N."/>
            <person name="Chaplin A.V."/>
            <person name="Motuzova O.V."/>
            <person name="Kafarskaia L.I."/>
            <person name="Efimov B.A."/>
        </authorList>
    </citation>
    <scope>NUCLEOTIDE SEQUENCE [LARGE SCALE GENOMIC DNA]</scope>
    <source>
        <strain evidence="8 9">668</strain>
    </source>
</reference>
<protein>
    <recommendedName>
        <fullName evidence="10">Sigma-70 family RNA polymerase sigma factor</fullName>
    </recommendedName>
</protein>
<dbReference type="Gene3D" id="1.10.1740.10">
    <property type="match status" value="1"/>
</dbReference>
<proteinExistence type="inferred from homology"/>
<dbReference type="InterPro" id="IPR014284">
    <property type="entry name" value="RNA_pol_sigma-70_dom"/>
</dbReference>
<dbReference type="InterPro" id="IPR039425">
    <property type="entry name" value="RNA_pol_sigma-70-like"/>
</dbReference>
<dbReference type="PANTHER" id="PTHR43133:SF8">
    <property type="entry name" value="RNA POLYMERASE SIGMA FACTOR HI_1459-RELATED"/>
    <property type="match status" value="1"/>
</dbReference>
<evidence type="ECO:0000259" key="7">
    <source>
        <dbReference type="Pfam" id="PF08281"/>
    </source>
</evidence>
<name>A0A0W7TMF2_9FIRM</name>
<evidence type="ECO:0000313" key="9">
    <source>
        <dbReference type="Proteomes" id="UP000053433"/>
    </source>
</evidence>
<dbReference type="EMBL" id="LMUA01000033">
    <property type="protein sequence ID" value="KUE74990.1"/>
    <property type="molecule type" value="Genomic_DNA"/>
</dbReference>
<evidence type="ECO:0000256" key="1">
    <source>
        <dbReference type="ARBA" id="ARBA00010641"/>
    </source>
</evidence>
<sequence>MLMFYLAMLDTPEQKSKFQMIYENYTGQILQTAHSLARNYMDAEDIAQDVFLKIINNIDTIQTENPLRLRALIIQMTKFASIDLLRKKKHKENPNDSINDWEQFPAVTTDIEECVFSHELINMAVNFVSQMDEKYRAPLTLAVLGYRIKEIASLLGISEANTKVRISRARHMLRAYILQEENQVEQEHDIS</sequence>